<dbReference type="GO" id="GO:0008061">
    <property type="term" value="F:chitin binding"/>
    <property type="evidence" value="ECO:0007669"/>
    <property type="project" value="InterPro"/>
</dbReference>
<dbReference type="GO" id="GO:0005576">
    <property type="term" value="C:extracellular region"/>
    <property type="evidence" value="ECO:0007669"/>
    <property type="project" value="InterPro"/>
</dbReference>
<dbReference type="InterPro" id="IPR036508">
    <property type="entry name" value="Chitin-bd_dom_sf"/>
</dbReference>
<proteinExistence type="predicted"/>
<gene>
    <name evidence="2" type="ORF">SMN809_LOCUS77382</name>
</gene>
<protein>
    <recommendedName>
        <fullName evidence="1">Chitin-binding type-2 domain-containing protein</fullName>
    </recommendedName>
</protein>
<dbReference type="EMBL" id="CAJOBI010337234">
    <property type="protein sequence ID" value="CAF5207632.1"/>
    <property type="molecule type" value="Genomic_DNA"/>
</dbReference>
<dbReference type="SUPFAM" id="SSF57625">
    <property type="entry name" value="Invertebrate chitin-binding proteins"/>
    <property type="match status" value="2"/>
</dbReference>
<dbReference type="PROSITE" id="PS50940">
    <property type="entry name" value="CHIT_BIND_II"/>
    <property type="match status" value="1"/>
</dbReference>
<reference evidence="2" key="1">
    <citation type="submission" date="2021-02" db="EMBL/GenBank/DDBJ databases">
        <authorList>
            <person name="Nowell W R."/>
        </authorList>
    </citation>
    <scope>NUCLEOTIDE SEQUENCE</scope>
</reference>
<feature type="non-terminal residue" evidence="2">
    <location>
        <position position="1"/>
    </location>
</feature>
<feature type="domain" description="Chitin-binding type-2" evidence="1">
    <location>
        <begin position="51"/>
        <end position="108"/>
    </location>
</feature>
<evidence type="ECO:0000313" key="2">
    <source>
        <dbReference type="EMBL" id="CAF5207632.1"/>
    </source>
</evidence>
<dbReference type="InterPro" id="IPR002557">
    <property type="entry name" value="Chitin-bd_dom"/>
</dbReference>
<evidence type="ECO:0000259" key="1">
    <source>
        <dbReference type="PROSITE" id="PS50940"/>
    </source>
</evidence>
<dbReference type="SMART" id="SM00494">
    <property type="entry name" value="ChtBD2"/>
    <property type="match status" value="2"/>
</dbReference>
<accession>A0A8S3J0F3</accession>
<name>A0A8S3J0F3_9BILA</name>
<comment type="caution">
    <text evidence="2">The sequence shown here is derived from an EMBL/GenBank/DDBJ whole genome shotgun (WGS) entry which is preliminary data.</text>
</comment>
<dbReference type="AlphaFoldDB" id="A0A8S3J0F3"/>
<dbReference type="Proteomes" id="UP000676336">
    <property type="component" value="Unassembled WGS sequence"/>
</dbReference>
<dbReference type="Pfam" id="PF01607">
    <property type="entry name" value="CBM_14"/>
    <property type="match status" value="1"/>
</dbReference>
<dbReference type="Gene3D" id="2.170.140.10">
    <property type="entry name" value="Chitin binding domain"/>
    <property type="match status" value="1"/>
</dbReference>
<evidence type="ECO:0000313" key="3">
    <source>
        <dbReference type="Proteomes" id="UP000676336"/>
    </source>
</evidence>
<sequence length="120" mass="13589">PIDCPKNVQGHFPDPYDCSVFHYCNGGIDRPSYCDPEHGCQWPKDVPDCAMHKCPANGQRLRFVATHSCCHYYECINGHMKEQVCPLHKLYSVETKSCENFQVVTCGSRKNCIDPCKSCS</sequence>
<organism evidence="2 3">
    <name type="scientific">Rotaria magnacalcarata</name>
    <dbReference type="NCBI Taxonomy" id="392030"/>
    <lineage>
        <taxon>Eukaryota</taxon>
        <taxon>Metazoa</taxon>
        <taxon>Spiralia</taxon>
        <taxon>Gnathifera</taxon>
        <taxon>Rotifera</taxon>
        <taxon>Eurotatoria</taxon>
        <taxon>Bdelloidea</taxon>
        <taxon>Philodinida</taxon>
        <taxon>Philodinidae</taxon>
        <taxon>Rotaria</taxon>
    </lineage>
</organism>